<dbReference type="Pfam" id="PF12840">
    <property type="entry name" value="HTH_20"/>
    <property type="match status" value="1"/>
</dbReference>
<proteinExistence type="predicted"/>
<evidence type="ECO:0000256" key="2">
    <source>
        <dbReference type="ARBA" id="ARBA00023125"/>
    </source>
</evidence>
<evidence type="ECO:0000259" key="5">
    <source>
        <dbReference type="SMART" id="SM00418"/>
    </source>
</evidence>
<organism evidence="6 7">
    <name type="scientific">Halogeometricum rufum</name>
    <dbReference type="NCBI Taxonomy" id="553469"/>
    <lineage>
        <taxon>Archaea</taxon>
        <taxon>Methanobacteriati</taxon>
        <taxon>Methanobacteriota</taxon>
        <taxon>Stenosarchaea group</taxon>
        <taxon>Halobacteria</taxon>
        <taxon>Halobacteriales</taxon>
        <taxon>Haloferacaceae</taxon>
        <taxon>Halogeometricum</taxon>
    </lineage>
</organism>
<dbReference type="Gene3D" id="1.10.10.10">
    <property type="entry name" value="Winged helix-like DNA-binding domain superfamily/Winged helix DNA-binding domain"/>
    <property type="match status" value="1"/>
</dbReference>
<dbReference type="GO" id="GO:0003700">
    <property type="term" value="F:DNA-binding transcription factor activity"/>
    <property type="evidence" value="ECO:0007669"/>
    <property type="project" value="InterPro"/>
</dbReference>
<dbReference type="PANTHER" id="PTHR33154:SF33">
    <property type="entry name" value="TRANSCRIPTIONAL REPRESSOR SDPR"/>
    <property type="match status" value="1"/>
</dbReference>
<dbReference type="InterPro" id="IPR036390">
    <property type="entry name" value="WH_DNA-bd_sf"/>
</dbReference>
<keyword evidence="4" id="KW-0472">Membrane</keyword>
<keyword evidence="1" id="KW-0805">Transcription regulation</keyword>
<dbReference type="AlphaFoldDB" id="A0A1I6HZB8"/>
<dbReference type="GO" id="GO:0003677">
    <property type="term" value="F:DNA binding"/>
    <property type="evidence" value="ECO:0007669"/>
    <property type="project" value="UniProtKB-KW"/>
</dbReference>
<keyword evidence="3" id="KW-0804">Transcription</keyword>
<feature type="domain" description="HTH arsR-type" evidence="5">
    <location>
        <begin position="31"/>
        <end position="134"/>
    </location>
</feature>
<gene>
    <name evidence="6" type="ORF">SAMN04487947_2682</name>
</gene>
<dbReference type="InterPro" id="IPR036388">
    <property type="entry name" value="WH-like_DNA-bd_sf"/>
</dbReference>
<feature type="transmembrane region" description="Helical" evidence="4">
    <location>
        <begin position="180"/>
        <end position="197"/>
    </location>
</feature>
<dbReference type="SUPFAM" id="SSF46785">
    <property type="entry name" value="Winged helix' DNA-binding domain"/>
    <property type="match status" value="1"/>
</dbReference>
<accession>A0A1I6HZB8</accession>
<evidence type="ECO:0000313" key="7">
    <source>
        <dbReference type="Proteomes" id="UP000198531"/>
    </source>
</evidence>
<dbReference type="EMBL" id="FOYT01000002">
    <property type="protein sequence ID" value="SFR59816.1"/>
    <property type="molecule type" value="Genomic_DNA"/>
</dbReference>
<name>A0A1I6HZB8_9EURY</name>
<evidence type="ECO:0000313" key="6">
    <source>
        <dbReference type="EMBL" id="SFR59816.1"/>
    </source>
</evidence>
<keyword evidence="4" id="KW-1133">Transmembrane helix</keyword>
<dbReference type="Pfam" id="PF24267">
    <property type="entry name" value="HVO_1552_C"/>
    <property type="match status" value="1"/>
</dbReference>
<dbReference type="Proteomes" id="UP000198531">
    <property type="component" value="Unassembled WGS sequence"/>
</dbReference>
<dbReference type="OrthoDB" id="11368at2157"/>
<dbReference type="SMART" id="SM00418">
    <property type="entry name" value="HTH_ARSR"/>
    <property type="match status" value="1"/>
</dbReference>
<dbReference type="InterPro" id="IPR011991">
    <property type="entry name" value="ArsR-like_HTH"/>
</dbReference>
<keyword evidence="2" id="KW-0238">DNA-binding</keyword>
<keyword evidence="7" id="KW-1185">Reference proteome</keyword>
<dbReference type="PANTHER" id="PTHR33154">
    <property type="entry name" value="TRANSCRIPTIONAL REGULATOR, ARSR FAMILY"/>
    <property type="match status" value="1"/>
</dbReference>
<dbReference type="InterPro" id="IPR056525">
    <property type="entry name" value="HVO_1552_C"/>
</dbReference>
<feature type="transmembrane region" description="Helical" evidence="4">
    <location>
        <begin position="122"/>
        <end position="143"/>
    </location>
</feature>
<reference evidence="7" key="1">
    <citation type="submission" date="2016-10" db="EMBL/GenBank/DDBJ databases">
        <authorList>
            <person name="Varghese N."/>
            <person name="Submissions S."/>
        </authorList>
    </citation>
    <scope>NUCLEOTIDE SEQUENCE [LARGE SCALE GENOMIC DNA]</scope>
    <source>
        <strain evidence="7">CGMCC 1.7736</strain>
    </source>
</reference>
<dbReference type="CDD" id="cd00090">
    <property type="entry name" value="HTH_ARSR"/>
    <property type="match status" value="1"/>
</dbReference>
<protein>
    <submittedName>
        <fullName evidence="6">Transcriptional regulator, ArsR family</fullName>
    </submittedName>
</protein>
<dbReference type="RefSeq" id="WP_089808404.1">
    <property type="nucleotide sequence ID" value="NZ_FOYT01000002.1"/>
</dbReference>
<sequence>MSGLIDRIQDRTARTDERPRVLDVDEAEADAVIDALSSETRRAVFRTLFDDPGTASDVADRLDTSVQNVHYHLSTLTEAELVEAVDTRYSEKGNEMTVYGPASDPIVFVGNRDIGPHVRRSLTDVVAGLGVLGLASVLVQWGAKRLVAPAATGIGVVEPASRSAADSTLATLVFTAAEPGVLFFLGCLAVFGLVAYVRE</sequence>
<evidence type="ECO:0000256" key="4">
    <source>
        <dbReference type="SAM" id="Phobius"/>
    </source>
</evidence>
<dbReference type="STRING" id="553469.SAMN04487947_2682"/>
<keyword evidence="4" id="KW-0812">Transmembrane</keyword>
<evidence type="ECO:0000256" key="3">
    <source>
        <dbReference type="ARBA" id="ARBA00023163"/>
    </source>
</evidence>
<dbReference type="InterPro" id="IPR051081">
    <property type="entry name" value="HTH_MetalResp_TranReg"/>
</dbReference>
<evidence type="ECO:0000256" key="1">
    <source>
        <dbReference type="ARBA" id="ARBA00023015"/>
    </source>
</evidence>
<dbReference type="InterPro" id="IPR001845">
    <property type="entry name" value="HTH_ArsR_DNA-bd_dom"/>
</dbReference>